<accession>T1INR5</accession>
<name>T1INR5_STRMM</name>
<reference evidence="2" key="1">
    <citation type="submission" date="2011-05" db="EMBL/GenBank/DDBJ databases">
        <authorList>
            <person name="Richards S.R."/>
            <person name="Qu J."/>
            <person name="Jiang H."/>
            <person name="Jhangiani S.N."/>
            <person name="Agravi P."/>
            <person name="Goodspeed R."/>
            <person name="Gross S."/>
            <person name="Mandapat C."/>
            <person name="Jackson L."/>
            <person name="Mathew T."/>
            <person name="Pu L."/>
            <person name="Thornton R."/>
            <person name="Saada N."/>
            <person name="Wilczek-Boney K.B."/>
            <person name="Lee S."/>
            <person name="Kovar C."/>
            <person name="Wu Y."/>
            <person name="Scherer S.E."/>
            <person name="Worley K.C."/>
            <person name="Muzny D.M."/>
            <person name="Gibbs R."/>
        </authorList>
    </citation>
    <scope>NUCLEOTIDE SEQUENCE</scope>
    <source>
        <strain evidence="2">Brora</strain>
    </source>
</reference>
<organism evidence="1 2">
    <name type="scientific">Strigamia maritima</name>
    <name type="common">European centipede</name>
    <name type="synonym">Geophilus maritimus</name>
    <dbReference type="NCBI Taxonomy" id="126957"/>
    <lineage>
        <taxon>Eukaryota</taxon>
        <taxon>Metazoa</taxon>
        <taxon>Ecdysozoa</taxon>
        <taxon>Arthropoda</taxon>
        <taxon>Myriapoda</taxon>
        <taxon>Chilopoda</taxon>
        <taxon>Pleurostigmophora</taxon>
        <taxon>Geophilomorpha</taxon>
        <taxon>Linotaeniidae</taxon>
        <taxon>Strigamia</taxon>
    </lineage>
</organism>
<proteinExistence type="predicted"/>
<protein>
    <submittedName>
        <fullName evidence="1">Uncharacterized protein</fullName>
    </submittedName>
</protein>
<evidence type="ECO:0000313" key="2">
    <source>
        <dbReference type="Proteomes" id="UP000014500"/>
    </source>
</evidence>
<dbReference type="EnsemblMetazoa" id="SMAR002650-RA">
    <property type="protein sequence ID" value="SMAR002650-PA"/>
    <property type="gene ID" value="SMAR002650"/>
</dbReference>
<dbReference type="HOGENOM" id="CLU_2641268_0_0_1"/>
<dbReference type="EMBL" id="JH431198">
    <property type="status" value="NOT_ANNOTATED_CDS"/>
    <property type="molecule type" value="Genomic_DNA"/>
</dbReference>
<evidence type="ECO:0000313" key="1">
    <source>
        <dbReference type="EnsemblMetazoa" id="SMAR002650-PA"/>
    </source>
</evidence>
<dbReference type="AlphaFoldDB" id="T1INR5"/>
<keyword evidence="2" id="KW-1185">Reference proteome</keyword>
<sequence length="77" mass="8920">MATQNIVPGDCCDSNCNKHTRPYIIVIFNILNDNIIRKHNNYVFVFVIVRSTTTTANYIHQNSFAIVVRSWRCAVQF</sequence>
<reference evidence="1" key="2">
    <citation type="submission" date="2015-02" db="UniProtKB">
        <authorList>
            <consortium name="EnsemblMetazoa"/>
        </authorList>
    </citation>
    <scope>IDENTIFICATION</scope>
</reference>
<dbReference type="Proteomes" id="UP000014500">
    <property type="component" value="Unassembled WGS sequence"/>
</dbReference>